<comment type="caution">
    <text evidence="5">The sequence shown here is derived from an EMBL/GenBank/DDBJ whole genome shotgun (WGS) entry which is preliminary data.</text>
</comment>
<dbReference type="Gene3D" id="3.30.420.40">
    <property type="match status" value="2"/>
</dbReference>
<protein>
    <submittedName>
        <fullName evidence="5">ParM/StbA family protein</fullName>
    </submittedName>
</protein>
<proteinExistence type="predicted"/>
<dbReference type="SUPFAM" id="SSF53067">
    <property type="entry name" value="Actin-like ATPase domain"/>
    <property type="match status" value="2"/>
</dbReference>
<evidence type="ECO:0000313" key="6">
    <source>
        <dbReference type="Proteomes" id="UP000660381"/>
    </source>
</evidence>
<feature type="signal peptide" evidence="2">
    <location>
        <begin position="1"/>
        <end position="27"/>
    </location>
</feature>
<dbReference type="Pfam" id="PF21522">
    <property type="entry name" value="MreB-like_C"/>
    <property type="match status" value="1"/>
</dbReference>
<keyword evidence="2" id="KW-0732">Signal</keyword>
<evidence type="ECO:0000256" key="2">
    <source>
        <dbReference type="SAM" id="SignalP"/>
    </source>
</evidence>
<name>A0ABR8J6Z2_9NOST</name>
<evidence type="ECO:0000313" key="5">
    <source>
        <dbReference type="EMBL" id="MBD2694149.1"/>
    </source>
</evidence>
<dbReference type="EMBL" id="JACJTQ010000040">
    <property type="protein sequence ID" value="MBD2694149.1"/>
    <property type="molecule type" value="Genomic_DNA"/>
</dbReference>
<evidence type="ECO:0000259" key="4">
    <source>
        <dbReference type="Pfam" id="PF21522"/>
    </source>
</evidence>
<gene>
    <name evidence="5" type="ORF">H6G68_20745</name>
</gene>
<dbReference type="InterPro" id="IPR049067">
    <property type="entry name" value="MreB-like_C"/>
</dbReference>
<dbReference type="Pfam" id="PF17989">
    <property type="entry name" value="ALP_N"/>
    <property type="match status" value="1"/>
</dbReference>
<evidence type="ECO:0000259" key="3">
    <source>
        <dbReference type="Pfam" id="PF17989"/>
    </source>
</evidence>
<feature type="domain" description="Actin-like protein N-terminal" evidence="3">
    <location>
        <begin position="179"/>
        <end position="330"/>
    </location>
</feature>
<feature type="chain" id="PRO_5046029510" evidence="2">
    <location>
        <begin position="28"/>
        <end position="516"/>
    </location>
</feature>
<accession>A0ABR8J6Z2</accession>
<feature type="coiled-coil region" evidence="1">
    <location>
        <begin position="36"/>
        <end position="81"/>
    </location>
</feature>
<sequence>MIFILPFVFGAVGLAVGAVAGAFTSHAAGEKDRQSAKHHRKVANELVEKYTNLQKQYYELADESKKQIDDLTQQIALSEVEKNYLRVALLLQQNLIYLMWEIDREPTADTLNKFQTAVEQTNQVLEQLQEELIIVPNDYYERLLKAIKVKAIEAENTSEKILIKKAKLNDIFCKTILSVDLGRSAIKTCVSREPGNVAFIPSPVKQMSIKQIRGLVLEAKGTDPLMNLWIEYQDIGYAVGQLAEDFGANLGLGQSVLEDALIKVLSSAGYFKLKDEIAVVLSLPFVSLEQFENEKAHLDRLLIGLHVMNFRGELVSLNITKVWVMPNGYGSLLWSETQPNKVATFPDFTKIPLAVVDIGYQTVDMIMVDNFRFVKYLSNSEDFGMSKFYELIAYEIGGADSQSLALISAVNKPKGERFYRPKGASKPTNLDDFIPYLTEYFYRENCSRVLAWLPERVNDVIITGGGGDFFWEDVQRLLKEAKINAYLAAPSRQANALGQYIYGEAQLSAAIRDARS</sequence>
<dbReference type="InterPro" id="IPR040607">
    <property type="entry name" value="ALP_N"/>
</dbReference>
<organism evidence="5 6">
    <name type="scientific">Anabaena catenula FACHB-362</name>
    <dbReference type="NCBI Taxonomy" id="2692877"/>
    <lineage>
        <taxon>Bacteria</taxon>
        <taxon>Bacillati</taxon>
        <taxon>Cyanobacteriota</taxon>
        <taxon>Cyanophyceae</taxon>
        <taxon>Nostocales</taxon>
        <taxon>Nostocaceae</taxon>
        <taxon>Anabaena</taxon>
    </lineage>
</organism>
<evidence type="ECO:0000256" key="1">
    <source>
        <dbReference type="SAM" id="Coils"/>
    </source>
</evidence>
<keyword evidence="6" id="KW-1185">Reference proteome</keyword>
<dbReference type="InterPro" id="IPR043129">
    <property type="entry name" value="ATPase_NBD"/>
</dbReference>
<keyword evidence="1" id="KW-0175">Coiled coil</keyword>
<dbReference type="Proteomes" id="UP000660381">
    <property type="component" value="Unassembled WGS sequence"/>
</dbReference>
<feature type="domain" description="Actin homologue MreB-like C-terminal" evidence="4">
    <location>
        <begin position="355"/>
        <end position="471"/>
    </location>
</feature>
<reference evidence="5 6" key="1">
    <citation type="journal article" date="2020" name="ISME J.">
        <title>Comparative genomics reveals insights into cyanobacterial evolution and habitat adaptation.</title>
        <authorList>
            <person name="Chen M.Y."/>
            <person name="Teng W.K."/>
            <person name="Zhao L."/>
            <person name="Hu C.X."/>
            <person name="Zhou Y.K."/>
            <person name="Han B.P."/>
            <person name="Song L.R."/>
            <person name="Shu W.S."/>
        </authorList>
    </citation>
    <scope>NUCLEOTIDE SEQUENCE [LARGE SCALE GENOMIC DNA]</scope>
    <source>
        <strain evidence="5 6">FACHB-362</strain>
    </source>
</reference>